<dbReference type="EMBL" id="CP026538">
    <property type="protein sequence ID" value="QAZ67385.1"/>
    <property type="molecule type" value="Genomic_DNA"/>
</dbReference>
<keyword evidence="3" id="KW-1185">Reference proteome</keyword>
<name>A0A4P6HKD7_9BACT</name>
<dbReference type="GO" id="GO:0008168">
    <property type="term" value="F:methyltransferase activity"/>
    <property type="evidence" value="ECO:0007669"/>
    <property type="project" value="UniProtKB-KW"/>
</dbReference>
<dbReference type="Pfam" id="PF08242">
    <property type="entry name" value="Methyltransf_12"/>
    <property type="match status" value="1"/>
</dbReference>
<dbReference type="InterPro" id="IPR029063">
    <property type="entry name" value="SAM-dependent_MTases_sf"/>
</dbReference>
<accession>A0A4P6HKD7</accession>
<dbReference type="Proteomes" id="UP000293296">
    <property type="component" value="Chromosome"/>
</dbReference>
<evidence type="ECO:0000313" key="2">
    <source>
        <dbReference type="EMBL" id="QAZ67385.1"/>
    </source>
</evidence>
<dbReference type="Gene3D" id="3.40.50.150">
    <property type="entry name" value="Vaccinia Virus protein VP39"/>
    <property type="match status" value="1"/>
</dbReference>
<keyword evidence="2" id="KW-0489">Methyltransferase</keyword>
<dbReference type="KEGG" id="dcb:C3Y92_09175"/>
<dbReference type="InterPro" id="IPR013217">
    <property type="entry name" value="Methyltransf_12"/>
</dbReference>
<dbReference type="RefSeq" id="WP_129351917.1">
    <property type="nucleotide sequence ID" value="NZ_CP026538.1"/>
</dbReference>
<organism evidence="2 3">
    <name type="scientific">Solidesulfovibrio carbinolicus</name>
    <dbReference type="NCBI Taxonomy" id="296842"/>
    <lineage>
        <taxon>Bacteria</taxon>
        <taxon>Pseudomonadati</taxon>
        <taxon>Thermodesulfobacteriota</taxon>
        <taxon>Desulfovibrionia</taxon>
        <taxon>Desulfovibrionales</taxon>
        <taxon>Desulfovibrionaceae</taxon>
        <taxon>Solidesulfovibrio</taxon>
    </lineage>
</organism>
<protein>
    <submittedName>
        <fullName evidence="2">Methyltransferase type 11</fullName>
    </submittedName>
</protein>
<sequence>MREIPQSIAANMVQRYTKRYRDLGYHVRTLGWGSAEQQRRRFAMTLTLGLDLTGTRVVDFGCGFGDYYDFLQDAGVSCHSYLGLDVNPDLLHEARARHGDDPRTAFAQVDLTRKQSGEPLGDVGVMLGVLNLNLHEAFDNETYSRQLITRAFGLVRQALIVDFLSSRLDPGYPREDFVYYHEPGKILNFALSLTPDVVLKHDYLPLPQKEFLLLLRKTT</sequence>
<gene>
    <name evidence="2" type="ORF">C3Y92_09175</name>
</gene>
<proteinExistence type="predicted"/>
<dbReference type="SUPFAM" id="SSF53335">
    <property type="entry name" value="S-adenosyl-L-methionine-dependent methyltransferases"/>
    <property type="match status" value="1"/>
</dbReference>
<dbReference type="OrthoDB" id="9791837at2"/>
<feature type="domain" description="Methyltransferase type 12" evidence="1">
    <location>
        <begin position="58"/>
        <end position="131"/>
    </location>
</feature>
<dbReference type="AlphaFoldDB" id="A0A4P6HKD7"/>
<keyword evidence="2" id="KW-0808">Transferase</keyword>
<dbReference type="GO" id="GO:0032259">
    <property type="term" value="P:methylation"/>
    <property type="evidence" value="ECO:0007669"/>
    <property type="project" value="UniProtKB-KW"/>
</dbReference>
<evidence type="ECO:0000313" key="3">
    <source>
        <dbReference type="Proteomes" id="UP000293296"/>
    </source>
</evidence>
<reference evidence="2 3" key="1">
    <citation type="submission" date="2018-02" db="EMBL/GenBank/DDBJ databases">
        <title>Genome sequence of Desulfovibrio carbinolicus DSM 3852.</title>
        <authorList>
            <person name="Wilbanks E."/>
            <person name="Skennerton C.T."/>
            <person name="Orphan V.J."/>
        </authorList>
    </citation>
    <scope>NUCLEOTIDE SEQUENCE [LARGE SCALE GENOMIC DNA]</scope>
    <source>
        <strain evidence="2 3">DSM 3852</strain>
    </source>
</reference>
<evidence type="ECO:0000259" key="1">
    <source>
        <dbReference type="Pfam" id="PF08242"/>
    </source>
</evidence>